<dbReference type="InterPro" id="IPR016410">
    <property type="entry name" value="Phage_imm"/>
</dbReference>
<proteinExistence type="predicted"/>
<protein>
    <submittedName>
        <fullName evidence="2">Putative Membrane protein</fullName>
    </submittedName>
</protein>
<dbReference type="AlphaFoldDB" id="A0A2U3KJ55"/>
<keyword evidence="1" id="KW-1133">Transmembrane helix</keyword>
<feature type="transmembrane region" description="Helical" evidence="1">
    <location>
        <begin position="35"/>
        <end position="59"/>
    </location>
</feature>
<dbReference type="Pfam" id="PF14373">
    <property type="entry name" value="Imm_superinfect"/>
    <property type="match status" value="1"/>
</dbReference>
<reference evidence="3" key="1">
    <citation type="submission" date="2018-02" db="EMBL/GenBank/DDBJ databases">
        <authorList>
            <person name="Hausmann B."/>
        </authorList>
    </citation>
    <scope>NUCLEOTIDE SEQUENCE [LARGE SCALE GENOMIC DNA]</scope>
    <source>
        <strain evidence="3">Peat soil MAG SbA1</strain>
    </source>
</reference>
<organism evidence="2 3">
    <name type="scientific">Candidatus Sulfotelmatobacter kueseliae</name>
    <dbReference type="NCBI Taxonomy" id="2042962"/>
    <lineage>
        <taxon>Bacteria</taxon>
        <taxon>Pseudomonadati</taxon>
        <taxon>Acidobacteriota</taxon>
        <taxon>Terriglobia</taxon>
        <taxon>Terriglobales</taxon>
        <taxon>Candidatus Korobacteraceae</taxon>
        <taxon>Candidatus Sulfotelmatobacter</taxon>
    </lineage>
</organism>
<accession>A0A2U3KJ55</accession>
<evidence type="ECO:0000256" key="1">
    <source>
        <dbReference type="SAM" id="Phobius"/>
    </source>
</evidence>
<name>A0A2U3KJ55_9BACT</name>
<gene>
    <name evidence="2" type="ORF">SBA1_290070</name>
</gene>
<evidence type="ECO:0000313" key="2">
    <source>
        <dbReference type="EMBL" id="SPF39708.1"/>
    </source>
</evidence>
<evidence type="ECO:0000313" key="3">
    <source>
        <dbReference type="Proteomes" id="UP000238701"/>
    </source>
</evidence>
<sequence length="68" mass="7688">MHLAAIFFFPFFGFGFVLYFLPSIIALARNKRDTLAIFLLNLFLGWSVIGWIVALVWAAKNDVPAVAR</sequence>
<feature type="transmembrane region" description="Helical" evidence="1">
    <location>
        <begin position="6"/>
        <end position="28"/>
    </location>
</feature>
<dbReference type="EMBL" id="OMOD01000121">
    <property type="protein sequence ID" value="SPF39708.1"/>
    <property type="molecule type" value="Genomic_DNA"/>
</dbReference>
<keyword evidence="1" id="KW-0812">Transmembrane</keyword>
<dbReference type="Proteomes" id="UP000238701">
    <property type="component" value="Unassembled WGS sequence"/>
</dbReference>
<keyword evidence="1" id="KW-0472">Membrane</keyword>